<evidence type="ECO:0000256" key="5">
    <source>
        <dbReference type="ARBA" id="ARBA00022519"/>
    </source>
</evidence>
<dbReference type="Pfam" id="PF07219">
    <property type="entry name" value="HemY_N"/>
    <property type="match status" value="1"/>
</dbReference>
<dbReference type="EMBL" id="BSOR01000039">
    <property type="protein sequence ID" value="GLR64823.1"/>
    <property type="molecule type" value="Genomic_DNA"/>
</dbReference>
<evidence type="ECO:0000256" key="4">
    <source>
        <dbReference type="ARBA" id="ARBA00022475"/>
    </source>
</evidence>
<comment type="caution">
    <text evidence="12">The sequence shown here is derived from an EMBL/GenBank/DDBJ whole genome shotgun (WGS) entry which is preliminary data.</text>
</comment>
<proteinExistence type="predicted"/>
<dbReference type="SUPFAM" id="SSF48452">
    <property type="entry name" value="TPR-like"/>
    <property type="match status" value="1"/>
</dbReference>
<keyword evidence="9" id="KW-0627">Porphyrin biosynthesis</keyword>
<keyword evidence="4" id="KW-1003">Cell membrane</keyword>
<evidence type="ECO:0000256" key="8">
    <source>
        <dbReference type="ARBA" id="ARBA00023136"/>
    </source>
</evidence>
<evidence type="ECO:0000256" key="7">
    <source>
        <dbReference type="ARBA" id="ARBA00022989"/>
    </source>
</evidence>
<dbReference type="InterPro" id="IPR011990">
    <property type="entry name" value="TPR-like_helical_dom_sf"/>
</dbReference>
<protein>
    <submittedName>
        <fullName evidence="12">Heme biosynthesis protein HemY</fullName>
    </submittedName>
</protein>
<comment type="subcellular location">
    <subcellularLocation>
        <location evidence="2">Cell inner membrane</location>
        <topology evidence="2">Multi-pass membrane protein</topology>
    </subcellularLocation>
</comment>
<comment type="function">
    <text evidence="1">Involved in a late step of protoheme IX synthesis.</text>
</comment>
<evidence type="ECO:0000256" key="9">
    <source>
        <dbReference type="ARBA" id="ARBA00023244"/>
    </source>
</evidence>
<feature type="domain" description="HemY N-terminal" evidence="11">
    <location>
        <begin position="27"/>
        <end position="135"/>
    </location>
</feature>
<gene>
    <name evidence="12" type="ORF">GCM10007878_22610</name>
</gene>
<dbReference type="InterPro" id="IPR005254">
    <property type="entry name" value="Heme_biosyn_assoc_TPR_pro"/>
</dbReference>
<dbReference type="Gene3D" id="1.25.40.10">
    <property type="entry name" value="Tetratricopeptide repeat domain"/>
    <property type="match status" value="1"/>
</dbReference>
<keyword evidence="5" id="KW-0997">Cell inner membrane</keyword>
<evidence type="ECO:0000256" key="10">
    <source>
        <dbReference type="SAM" id="Phobius"/>
    </source>
</evidence>
<organism evidence="12 13">
    <name type="scientific">Marinospirillum insulare</name>
    <dbReference type="NCBI Taxonomy" id="217169"/>
    <lineage>
        <taxon>Bacteria</taxon>
        <taxon>Pseudomonadati</taxon>
        <taxon>Pseudomonadota</taxon>
        <taxon>Gammaproteobacteria</taxon>
        <taxon>Oceanospirillales</taxon>
        <taxon>Oceanospirillaceae</taxon>
        <taxon>Marinospirillum</taxon>
    </lineage>
</organism>
<evidence type="ECO:0000313" key="12">
    <source>
        <dbReference type="EMBL" id="GLR64823.1"/>
    </source>
</evidence>
<evidence type="ECO:0000256" key="6">
    <source>
        <dbReference type="ARBA" id="ARBA00022692"/>
    </source>
</evidence>
<dbReference type="InterPro" id="IPR010817">
    <property type="entry name" value="HemY_N"/>
</dbReference>
<evidence type="ECO:0000256" key="3">
    <source>
        <dbReference type="ARBA" id="ARBA00004744"/>
    </source>
</evidence>
<feature type="transmembrane region" description="Helical" evidence="10">
    <location>
        <begin position="44"/>
        <end position="69"/>
    </location>
</feature>
<keyword evidence="13" id="KW-1185">Reference proteome</keyword>
<evidence type="ECO:0000259" key="11">
    <source>
        <dbReference type="Pfam" id="PF07219"/>
    </source>
</evidence>
<keyword evidence="7 10" id="KW-1133">Transmembrane helix</keyword>
<dbReference type="RefSeq" id="WP_027850564.1">
    <property type="nucleotide sequence ID" value="NZ_BSOR01000039.1"/>
</dbReference>
<reference evidence="13" key="1">
    <citation type="journal article" date="2019" name="Int. J. Syst. Evol. Microbiol.">
        <title>The Global Catalogue of Microorganisms (GCM) 10K type strain sequencing project: providing services to taxonomists for standard genome sequencing and annotation.</title>
        <authorList>
            <consortium name="The Broad Institute Genomics Platform"/>
            <consortium name="The Broad Institute Genome Sequencing Center for Infectious Disease"/>
            <person name="Wu L."/>
            <person name="Ma J."/>
        </authorList>
    </citation>
    <scope>NUCLEOTIDE SEQUENCE [LARGE SCALE GENOMIC DNA]</scope>
    <source>
        <strain evidence="13">NBRC 100033</strain>
    </source>
</reference>
<name>A0ABQ5ZZT7_9GAMM</name>
<comment type="pathway">
    <text evidence="3">Porphyrin-containing compound metabolism; protoheme biosynthesis.</text>
</comment>
<keyword evidence="8 10" id="KW-0472">Membrane</keyword>
<keyword evidence="6 10" id="KW-0812">Transmembrane</keyword>
<evidence type="ECO:0000313" key="13">
    <source>
        <dbReference type="Proteomes" id="UP001156682"/>
    </source>
</evidence>
<sequence>MIKRVFIWLFFLAAAVLVGQQLLKGTGYLLLVLPDGQTSIEMSFWTALVLLVSSWWVAAWLLHFLGWLAHPLRGLKNHHLRFKNQRALKLTVKGLVELAQGRWRRARKLLSKSAKDSGAPLINYLAAAQAAHYEGRNADVEAFLKQAESSTPSAGIAVDFLQARIQLDQGHYEQALATLVRLHEKVPCHPVVLRQLRDVHLALADWKPLIQLLPDLRRHQIGSQEEINQLERQIYLRRLDELLKDVRLSDNFIAVKNLWDGLPAKMKLEDDLVLAWLKVLVKQKEFGLAEQLLNQSLKGAWSAKLVEQYGLLPKEAEPKRRLLEAEQWLKERPNDSVLLHALARISQQQALWGKALEYYQASYQLEVKDQLCAEMSQLYFSLGEEVQGQFYQKLALQGLQRQLPALPLPLKK</sequence>
<dbReference type="Proteomes" id="UP001156682">
    <property type="component" value="Unassembled WGS sequence"/>
</dbReference>
<evidence type="ECO:0000256" key="2">
    <source>
        <dbReference type="ARBA" id="ARBA00004429"/>
    </source>
</evidence>
<evidence type="ECO:0000256" key="1">
    <source>
        <dbReference type="ARBA" id="ARBA00002962"/>
    </source>
</evidence>
<accession>A0ABQ5ZZT7</accession>
<dbReference type="NCBIfam" id="TIGR00540">
    <property type="entry name" value="TPR_hemY_coli"/>
    <property type="match status" value="1"/>
</dbReference>